<name>A0AAW0XLZ3_CHEQU</name>
<comment type="caution">
    <text evidence="1">The sequence shown here is derived from an EMBL/GenBank/DDBJ whole genome shotgun (WGS) entry which is preliminary data.</text>
</comment>
<keyword evidence="2" id="KW-1185">Reference proteome</keyword>
<evidence type="ECO:0000313" key="1">
    <source>
        <dbReference type="EMBL" id="KAK8745526.1"/>
    </source>
</evidence>
<gene>
    <name evidence="1" type="ORF">OTU49_000245</name>
</gene>
<evidence type="ECO:0000313" key="2">
    <source>
        <dbReference type="Proteomes" id="UP001445076"/>
    </source>
</evidence>
<sequence>MESNAYVKCCLEVKGTVESVIPLQMIVLYRVTNVLVDKLLNCGFCLLMIQCVHTCYAPPVVIFGHLIAKYYLIYAVLVHQHCTLIQTGEVKKTYIKCNV</sequence>
<dbReference type="EMBL" id="JARKIK010000019">
    <property type="protein sequence ID" value="KAK8745526.1"/>
    <property type="molecule type" value="Genomic_DNA"/>
</dbReference>
<proteinExistence type="predicted"/>
<organism evidence="1 2">
    <name type="scientific">Cherax quadricarinatus</name>
    <name type="common">Australian red claw crayfish</name>
    <dbReference type="NCBI Taxonomy" id="27406"/>
    <lineage>
        <taxon>Eukaryota</taxon>
        <taxon>Metazoa</taxon>
        <taxon>Ecdysozoa</taxon>
        <taxon>Arthropoda</taxon>
        <taxon>Crustacea</taxon>
        <taxon>Multicrustacea</taxon>
        <taxon>Malacostraca</taxon>
        <taxon>Eumalacostraca</taxon>
        <taxon>Eucarida</taxon>
        <taxon>Decapoda</taxon>
        <taxon>Pleocyemata</taxon>
        <taxon>Astacidea</taxon>
        <taxon>Parastacoidea</taxon>
        <taxon>Parastacidae</taxon>
        <taxon>Cherax</taxon>
    </lineage>
</organism>
<protein>
    <submittedName>
        <fullName evidence="1">Uncharacterized protein</fullName>
    </submittedName>
</protein>
<reference evidence="1 2" key="1">
    <citation type="journal article" date="2024" name="BMC Genomics">
        <title>Genome assembly of redclaw crayfish (Cherax quadricarinatus) provides insights into its immune adaptation and hypoxia tolerance.</title>
        <authorList>
            <person name="Liu Z."/>
            <person name="Zheng J."/>
            <person name="Li H."/>
            <person name="Fang K."/>
            <person name="Wang S."/>
            <person name="He J."/>
            <person name="Zhou D."/>
            <person name="Weng S."/>
            <person name="Chi M."/>
            <person name="Gu Z."/>
            <person name="He J."/>
            <person name="Li F."/>
            <person name="Wang M."/>
        </authorList>
    </citation>
    <scope>NUCLEOTIDE SEQUENCE [LARGE SCALE GENOMIC DNA]</scope>
    <source>
        <strain evidence="1">ZL_2023a</strain>
    </source>
</reference>
<dbReference type="Proteomes" id="UP001445076">
    <property type="component" value="Unassembled WGS sequence"/>
</dbReference>
<dbReference type="AlphaFoldDB" id="A0AAW0XLZ3"/>
<accession>A0AAW0XLZ3</accession>